<comment type="caution">
    <text evidence="3">The sequence shown here is derived from an EMBL/GenBank/DDBJ whole genome shotgun (WGS) entry which is preliminary data.</text>
</comment>
<accession>A0A831RSP3</accession>
<dbReference type="EMBL" id="DRLF01000213">
    <property type="protein sequence ID" value="HEC06371.1"/>
    <property type="molecule type" value="Genomic_DNA"/>
</dbReference>
<organism evidence="3">
    <name type="scientific">Thiolapillus brandeum</name>
    <dbReference type="NCBI Taxonomy" id="1076588"/>
    <lineage>
        <taxon>Bacteria</taxon>
        <taxon>Pseudomonadati</taxon>
        <taxon>Pseudomonadota</taxon>
        <taxon>Gammaproteobacteria</taxon>
        <taxon>Chromatiales</taxon>
        <taxon>Sedimenticolaceae</taxon>
        <taxon>Thiolapillus</taxon>
    </lineage>
</organism>
<feature type="domain" description="Ferrous iron transporter FeoA-like" evidence="2">
    <location>
        <begin position="35"/>
        <end position="105"/>
    </location>
</feature>
<dbReference type="PANTHER" id="PTHR43151:SF1">
    <property type="entry name" value="SSR2333 PROTEIN"/>
    <property type="match status" value="1"/>
</dbReference>
<dbReference type="Proteomes" id="UP000886339">
    <property type="component" value="Unassembled WGS sequence"/>
</dbReference>
<dbReference type="PANTHER" id="PTHR43151">
    <property type="entry name" value="FEOA FAMILY PROTEIN"/>
    <property type="match status" value="1"/>
</dbReference>
<gene>
    <name evidence="3" type="ORF">ENJ12_05950</name>
</gene>
<evidence type="ECO:0000313" key="3">
    <source>
        <dbReference type="EMBL" id="HEC06371.1"/>
    </source>
</evidence>
<keyword evidence="1" id="KW-0408">Iron</keyword>
<dbReference type="SMART" id="SM00899">
    <property type="entry name" value="FeoA"/>
    <property type="match status" value="1"/>
</dbReference>
<dbReference type="AlphaFoldDB" id="A0A831RSP3"/>
<name>A0A831RSP3_9GAMM</name>
<dbReference type="InterPro" id="IPR007167">
    <property type="entry name" value="Fe-transptr_FeoA-like"/>
</dbReference>
<dbReference type="GO" id="GO:0046914">
    <property type="term" value="F:transition metal ion binding"/>
    <property type="evidence" value="ECO:0007669"/>
    <property type="project" value="InterPro"/>
</dbReference>
<protein>
    <submittedName>
        <fullName evidence="3">Ferrous iron transport protein A</fullName>
    </submittedName>
</protein>
<dbReference type="Pfam" id="PF04023">
    <property type="entry name" value="FeoA"/>
    <property type="match status" value="1"/>
</dbReference>
<proteinExistence type="predicted"/>
<dbReference type="SUPFAM" id="SSF50037">
    <property type="entry name" value="C-terminal domain of transcriptional repressors"/>
    <property type="match status" value="1"/>
</dbReference>
<dbReference type="Gene3D" id="2.30.30.90">
    <property type="match status" value="1"/>
</dbReference>
<dbReference type="InterPro" id="IPR008988">
    <property type="entry name" value="Transcriptional_repressor_C"/>
</dbReference>
<reference evidence="3" key="1">
    <citation type="journal article" date="2020" name="mSystems">
        <title>Genome- and Community-Level Interaction Insights into Carbon Utilization and Element Cycling Functions of Hydrothermarchaeota in Hydrothermal Sediment.</title>
        <authorList>
            <person name="Zhou Z."/>
            <person name="Liu Y."/>
            <person name="Xu W."/>
            <person name="Pan J."/>
            <person name="Luo Z.H."/>
            <person name="Li M."/>
        </authorList>
    </citation>
    <scope>NUCLEOTIDE SEQUENCE [LARGE SCALE GENOMIC DNA]</scope>
    <source>
        <strain evidence="3">HyVt-458</strain>
    </source>
</reference>
<evidence type="ECO:0000256" key="1">
    <source>
        <dbReference type="ARBA" id="ARBA00023004"/>
    </source>
</evidence>
<sequence>MGVRASAALITGAYHAQSCNNENHSQQIELPMNQQSLSQVAPGRRVRLVSIQGDRVLTRRLLALGLSVGNEVEVLHRRNGDVVVGKEGNRLALGHNIADRVLIEELS</sequence>
<dbReference type="InterPro" id="IPR053184">
    <property type="entry name" value="FeoA-like"/>
</dbReference>
<dbReference type="InterPro" id="IPR038157">
    <property type="entry name" value="FeoA_core_dom"/>
</dbReference>
<evidence type="ECO:0000259" key="2">
    <source>
        <dbReference type="SMART" id="SM00899"/>
    </source>
</evidence>